<gene>
    <name evidence="1" type="ORF">HWQ67_17475</name>
</gene>
<evidence type="ECO:0000313" key="1">
    <source>
        <dbReference type="EMBL" id="MBV6343370.1"/>
    </source>
</evidence>
<dbReference type="EMBL" id="JABXWD010000557">
    <property type="protein sequence ID" value="MBV6343370.1"/>
    <property type="molecule type" value="Genomic_DNA"/>
</dbReference>
<name>A0ABS6S3E7_9BACT</name>
<reference evidence="1 2" key="1">
    <citation type="journal article" date="2020" name="J Geophys Res Biogeosci">
        <title>Magnetotaxis as an Adaptation to Enable Bacterial Shuttling of Microbial Sulfur and Sulfur Cycling Across Aquatic Oxic#Anoxic Interfaces.</title>
        <authorList>
            <person name="Li J."/>
            <person name="Liu P."/>
            <person name="Wang J."/>
            <person name="Roberts A.P."/>
            <person name="Pan Y."/>
        </authorList>
    </citation>
    <scope>NUCLEOTIDE SEQUENCE [LARGE SCALE GENOMIC DNA]</scope>
    <source>
        <strain evidence="1 2">MYR-1_YQ</strain>
    </source>
</reference>
<sequence length="146" mass="16613">VFHGVVREAEVIPKLRGVLDKLGNSDGLALLKSDRQYEDKIKGLFRTVFKDDISAIIYFDDFEQNLIRHGNEYYVADAVKDIIRPFLEAVEWTEGNSNVVITSRYQFVLECDGKNLSTEKLVDVTIMSFDGADLNKKKEALCSYVL</sequence>
<dbReference type="Proteomes" id="UP001196980">
    <property type="component" value="Unassembled WGS sequence"/>
</dbReference>
<evidence type="ECO:0000313" key="2">
    <source>
        <dbReference type="Proteomes" id="UP001196980"/>
    </source>
</evidence>
<accession>A0ABS6S3E7</accession>
<keyword evidence="2" id="KW-1185">Reference proteome</keyword>
<feature type="non-terminal residue" evidence="1">
    <location>
        <position position="1"/>
    </location>
</feature>
<comment type="caution">
    <text evidence="1">The sequence shown here is derived from an EMBL/GenBank/DDBJ whole genome shotgun (WGS) entry which is preliminary data.</text>
</comment>
<protein>
    <submittedName>
        <fullName evidence="1">Uncharacterized protein</fullName>
    </submittedName>
</protein>
<organism evidence="1 2">
    <name type="scientific">Candidatus Magnetobacterium casense</name>
    <dbReference type="NCBI Taxonomy" id="1455061"/>
    <lineage>
        <taxon>Bacteria</taxon>
        <taxon>Pseudomonadati</taxon>
        <taxon>Nitrospirota</taxon>
        <taxon>Thermodesulfovibrionia</taxon>
        <taxon>Thermodesulfovibrionales</taxon>
        <taxon>Candidatus Magnetobacteriaceae</taxon>
        <taxon>Candidatus Magnetobacterium</taxon>
    </lineage>
</organism>
<proteinExistence type="predicted"/>
<dbReference type="RefSeq" id="WP_218253984.1">
    <property type="nucleotide sequence ID" value="NZ_JABXWD010000557.1"/>
</dbReference>